<name>A0ABU7XK26_9HYPH</name>
<dbReference type="Proteomes" id="UP001350748">
    <property type="component" value="Unassembled WGS sequence"/>
</dbReference>
<evidence type="ECO:0000313" key="3">
    <source>
        <dbReference type="Proteomes" id="UP001350748"/>
    </source>
</evidence>
<evidence type="ECO:0000313" key="2">
    <source>
        <dbReference type="EMBL" id="MEF3367742.1"/>
    </source>
</evidence>
<dbReference type="Gene3D" id="2.40.50.90">
    <property type="match status" value="1"/>
</dbReference>
<evidence type="ECO:0000259" key="1">
    <source>
        <dbReference type="SMART" id="SM00318"/>
    </source>
</evidence>
<proteinExistence type="predicted"/>
<gene>
    <name evidence="2" type="ORF">V3H18_14490</name>
</gene>
<reference evidence="2 3" key="1">
    <citation type="submission" date="2024-02" db="EMBL/GenBank/DDBJ databases">
        <authorList>
            <person name="Grouzdev D."/>
        </authorList>
    </citation>
    <scope>NUCLEOTIDE SEQUENCE [LARGE SCALE GENOMIC DNA]</scope>
    <source>
        <strain evidence="2 3">9N</strain>
    </source>
</reference>
<comment type="caution">
    <text evidence="2">The sequence shown here is derived from an EMBL/GenBank/DDBJ whole genome shotgun (WGS) entry which is preliminary data.</text>
</comment>
<dbReference type="InterPro" id="IPR016071">
    <property type="entry name" value="Staphylococal_nuclease_OB-fold"/>
</dbReference>
<sequence length="262" mass="27702">MSSPAAAFPPAPETGDCSLEGAAPATVAAVDEDFELLLDDGRRATLSGLEFPSKAGEGSAFREAAHRRLSEWLAGRDIFVGAFAAAPDRWGRVSARAFAASGEGKDAPLVSVAAALLSAGEARFRPEPAAAPCAKDYLAAEAAAREAGRGLWSQPMFREIDPGAPGAREDLLRRKGMVIVAGAIRSVGETSRAVYLNFGQKRRDDFSVVISRRNLTMFAGIELRSLIGRRARVRGLVETGFGPRIEIATPAEIEFFEGGASP</sequence>
<dbReference type="EMBL" id="JAZHYN010000056">
    <property type="protein sequence ID" value="MEF3367742.1"/>
    <property type="molecule type" value="Genomic_DNA"/>
</dbReference>
<accession>A0ABU7XK26</accession>
<dbReference type="RefSeq" id="WP_332082782.1">
    <property type="nucleotide sequence ID" value="NZ_JAZHYN010000056.1"/>
</dbReference>
<protein>
    <submittedName>
        <fullName evidence="2">Thermonuclease family protein</fullName>
    </submittedName>
</protein>
<dbReference type="Pfam" id="PF00565">
    <property type="entry name" value="SNase"/>
    <property type="match status" value="1"/>
</dbReference>
<dbReference type="SMART" id="SM00318">
    <property type="entry name" value="SNc"/>
    <property type="match status" value="1"/>
</dbReference>
<dbReference type="SUPFAM" id="SSF50199">
    <property type="entry name" value="Staphylococcal nuclease"/>
    <property type="match status" value="1"/>
</dbReference>
<organism evidence="2 3">
    <name type="scientific">Methylocystis borbori</name>
    <dbReference type="NCBI Taxonomy" id="3118750"/>
    <lineage>
        <taxon>Bacteria</taxon>
        <taxon>Pseudomonadati</taxon>
        <taxon>Pseudomonadota</taxon>
        <taxon>Alphaproteobacteria</taxon>
        <taxon>Hyphomicrobiales</taxon>
        <taxon>Methylocystaceae</taxon>
        <taxon>Methylocystis</taxon>
    </lineage>
</organism>
<keyword evidence="3" id="KW-1185">Reference proteome</keyword>
<dbReference type="InterPro" id="IPR035437">
    <property type="entry name" value="SNase_OB-fold_sf"/>
</dbReference>
<feature type="domain" description="TNase-like" evidence="1">
    <location>
        <begin position="21"/>
        <end position="154"/>
    </location>
</feature>